<name>A0A246K4Y4_9SPHN</name>
<accession>A0A246K4Y4</accession>
<evidence type="ECO:0000313" key="1">
    <source>
        <dbReference type="EMBL" id="OWR00462.1"/>
    </source>
</evidence>
<reference evidence="1 2" key="1">
    <citation type="journal article" date="2002" name="Int. J. Syst. Evol. Microbiol.">
        <title>Sphingopyxis witflariensis sp. nov., isolated from activated sludge.</title>
        <authorList>
            <person name="Kampfer P."/>
            <person name="Witzenberger R."/>
            <person name="Denner E.B."/>
            <person name="Busse H.J."/>
            <person name="Neef A."/>
        </authorList>
    </citation>
    <scope>NUCLEOTIDE SEQUENCE [LARGE SCALE GENOMIC DNA]</scope>
    <source>
        <strain evidence="1 2">DSM 14551</strain>
    </source>
</reference>
<keyword evidence="2" id="KW-1185">Reference proteome</keyword>
<dbReference type="EMBL" id="NISJ01000002">
    <property type="protein sequence ID" value="OWR00462.1"/>
    <property type="molecule type" value="Genomic_DNA"/>
</dbReference>
<protein>
    <submittedName>
        <fullName evidence="1">Uncharacterized protein</fullName>
    </submittedName>
</protein>
<comment type="caution">
    <text evidence="1">The sequence shown here is derived from an EMBL/GenBank/DDBJ whole genome shotgun (WGS) entry which is preliminary data.</text>
</comment>
<dbReference type="Gene3D" id="1.10.238.160">
    <property type="match status" value="1"/>
</dbReference>
<gene>
    <name evidence="1" type="ORF">CDQ91_06410</name>
</gene>
<sequence>MSSATIYRKVAEGTFPKPEKKGRDNIWDEAEFEFWMADPGHYRADRRQISPMDVD</sequence>
<organism evidence="1 2">
    <name type="scientific">Sphingopyxis witflariensis</name>
    <dbReference type="NCBI Taxonomy" id="173675"/>
    <lineage>
        <taxon>Bacteria</taxon>
        <taxon>Pseudomonadati</taxon>
        <taxon>Pseudomonadota</taxon>
        <taxon>Alphaproteobacteria</taxon>
        <taxon>Sphingomonadales</taxon>
        <taxon>Sphingomonadaceae</taxon>
        <taxon>Sphingopyxis</taxon>
    </lineage>
</organism>
<proteinExistence type="predicted"/>
<dbReference type="OrthoDB" id="1525365at2"/>
<dbReference type="RefSeq" id="WP_088471947.1">
    <property type="nucleotide sequence ID" value="NZ_NISJ01000002.1"/>
</dbReference>
<dbReference type="InterPro" id="IPR010260">
    <property type="entry name" value="AlpA"/>
</dbReference>
<dbReference type="AlphaFoldDB" id="A0A246K4Y4"/>
<dbReference type="Proteomes" id="UP000197097">
    <property type="component" value="Unassembled WGS sequence"/>
</dbReference>
<evidence type="ECO:0000313" key="2">
    <source>
        <dbReference type="Proteomes" id="UP000197097"/>
    </source>
</evidence>
<dbReference type="Pfam" id="PF05930">
    <property type="entry name" value="Phage_AlpA"/>
    <property type="match status" value="1"/>
</dbReference>